<dbReference type="InterPro" id="IPR050567">
    <property type="entry name" value="Mitochondrial_Carrier"/>
</dbReference>
<feature type="repeat" description="Solcar" evidence="9">
    <location>
        <begin position="112"/>
        <end position="201"/>
    </location>
</feature>
<protein>
    <submittedName>
        <fullName evidence="12 13">Mitochondrial ornithine transporter 1</fullName>
    </submittedName>
</protein>
<dbReference type="PROSITE" id="PS50920">
    <property type="entry name" value="SOLCAR"/>
    <property type="match status" value="3"/>
</dbReference>
<accession>A0A6P7T222</accession>
<sequence length="309" mass="33370">MEVQTTQFKRSILVDGVIDFTAGTAGGIANVYIGQPLDTVKVKMQTFPTMYRNGLHCFTDTFKKDGIVRGLYAGTGPSLVANISENAILFLFYGFCQKAIALVTKHKKVEDLSPIHNAFAGSGAAFFCAFALCPTELVKCRLQAMREMKGGARTVGPWAVTREVLHAEGIPGLYKGLTSTILREMPGYFFFFGGYELTRHLFIPKGGTKEDVGPVGTIISGGVGGLALWTAIFPADVVKSRIQVQSTVGKAAPTFSSVFFSVLKTEGVTALYKGLGPTLLRTFPSTGGLFLTVELTKKYMGLTADYFHL</sequence>
<evidence type="ECO:0000256" key="3">
    <source>
        <dbReference type="ARBA" id="ARBA00022448"/>
    </source>
</evidence>
<comment type="similarity">
    <text evidence="2 10">Belongs to the mitochondrial carrier (TC 2.A.29) family.</text>
</comment>
<reference evidence="12 13" key="1">
    <citation type="submission" date="2025-08" db="UniProtKB">
        <authorList>
            <consortium name="RefSeq"/>
        </authorList>
    </citation>
    <scope>IDENTIFICATION</scope>
</reference>
<comment type="subcellular location">
    <subcellularLocation>
        <location evidence="1">Mitochondrion membrane</location>
        <topology evidence="1">Multi-pass membrane protein</topology>
    </subcellularLocation>
</comment>
<dbReference type="Pfam" id="PF00153">
    <property type="entry name" value="Mito_carr"/>
    <property type="match status" value="3"/>
</dbReference>
<dbReference type="GO" id="GO:0031966">
    <property type="term" value="C:mitochondrial membrane"/>
    <property type="evidence" value="ECO:0007669"/>
    <property type="project" value="UniProtKB-SubCell"/>
</dbReference>
<keyword evidence="3 10" id="KW-0813">Transport</keyword>
<dbReference type="RefSeq" id="XP_036364206.1">
    <property type="nucleotide sequence ID" value="XM_036508313.1"/>
</dbReference>
<evidence type="ECO:0000256" key="10">
    <source>
        <dbReference type="RuleBase" id="RU000488"/>
    </source>
</evidence>
<dbReference type="RefSeq" id="XP_029644407.1">
    <property type="nucleotide sequence ID" value="XM_029788547.2"/>
</dbReference>
<dbReference type="FunFam" id="1.50.40.10:FF:000146">
    <property type="entry name" value="Uncharacterized protein, isoform B"/>
    <property type="match status" value="1"/>
</dbReference>
<evidence type="ECO:0000256" key="4">
    <source>
        <dbReference type="ARBA" id="ARBA00022692"/>
    </source>
</evidence>
<evidence type="ECO:0000256" key="1">
    <source>
        <dbReference type="ARBA" id="ARBA00004225"/>
    </source>
</evidence>
<evidence type="ECO:0000256" key="5">
    <source>
        <dbReference type="ARBA" id="ARBA00022737"/>
    </source>
</evidence>
<evidence type="ECO:0000256" key="8">
    <source>
        <dbReference type="ARBA" id="ARBA00023136"/>
    </source>
</evidence>
<dbReference type="RefSeq" id="XP_029644408.1">
    <property type="nucleotide sequence ID" value="XM_029788548.2"/>
</dbReference>
<keyword evidence="6" id="KW-1133">Transmembrane helix</keyword>
<evidence type="ECO:0000313" key="12">
    <source>
        <dbReference type="RefSeq" id="XP_029644407.1"/>
    </source>
</evidence>
<dbReference type="PANTHER" id="PTHR45624">
    <property type="entry name" value="MITOCHONDRIAL BASIC AMINO ACIDS TRANSPORTER-RELATED"/>
    <property type="match status" value="1"/>
</dbReference>
<evidence type="ECO:0000256" key="7">
    <source>
        <dbReference type="ARBA" id="ARBA00023128"/>
    </source>
</evidence>
<dbReference type="AlphaFoldDB" id="A0A6P7T222"/>
<keyword evidence="8 9" id="KW-0472">Membrane</keyword>
<dbReference type="InterPro" id="IPR023395">
    <property type="entry name" value="MCP_dom_sf"/>
</dbReference>
<keyword evidence="5" id="KW-0677">Repeat</keyword>
<proteinExistence type="inferred from homology"/>
<keyword evidence="7" id="KW-0496">Mitochondrion</keyword>
<dbReference type="PANTHER" id="PTHR45624:SF12">
    <property type="entry name" value="MITOCHONDRIAL ORNITHINE TRANSPORTER 1"/>
    <property type="match status" value="1"/>
</dbReference>
<name>A0A6P7T222_9MOLL</name>
<organism evidence="11 12">
    <name type="scientific">Octopus sinensis</name>
    <name type="common">East Asian common octopus</name>
    <dbReference type="NCBI Taxonomy" id="2607531"/>
    <lineage>
        <taxon>Eukaryota</taxon>
        <taxon>Metazoa</taxon>
        <taxon>Spiralia</taxon>
        <taxon>Lophotrochozoa</taxon>
        <taxon>Mollusca</taxon>
        <taxon>Cephalopoda</taxon>
        <taxon>Coleoidea</taxon>
        <taxon>Octopodiformes</taxon>
        <taxon>Octopoda</taxon>
        <taxon>Incirrata</taxon>
        <taxon>Octopodidae</taxon>
        <taxon>Octopus</taxon>
    </lineage>
</organism>
<evidence type="ECO:0000256" key="9">
    <source>
        <dbReference type="PROSITE-ProRule" id="PRU00282"/>
    </source>
</evidence>
<dbReference type="Proteomes" id="UP000515154">
    <property type="component" value="Linkage group LG13"/>
</dbReference>
<feature type="repeat" description="Solcar" evidence="9">
    <location>
        <begin position="14"/>
        <end position="99"/>
    </location>
</feature>
<evidence type="ECO:0000313" key="14">
    <source>
        <dbReference type="RefSeq" id="XP_036364206.1"/>
    </source>
</evidence>
<dbReference type="InterPro" id="IPR018108">
    <property type="entry name" value="MCP_transmembrane"/>
</dbReference>
<evidence type="ECO:0000256" key="6">
    <source>
        <dbReference type="ARBA" id="ARBA00022989"/>
    </source>
</evidence>
<evidence type="ECO:0000313" key="13">
    <source>
        <dbReference type="RefSeq" id="XP_029644408.1"/>
    </source>
</evidence>
<evidence type="ECO:0000313" key="11">
    <source>
        <dbReference type="Proteomes" id="UP000515154"/>
    </source>
</evidence>
<dbReference type="Gene3D" id="1.50.40.10">
    <property type="entry name" value="Mitochondrial carrier domain"/>
    <property type="match status" value="1"/>
</dbReference>
<dbReference type="SUPFAM" id="SSF103506">
    <property type="entry name" value="Mitochondrial carrier"/>
    <property type="match status" value="1"/>
</dbReference>
<dbReference type="GO" id="GO:0000064">
    <property type="term" value="F:L-ornithine transmembrane transporter activity"/>
    <property type="evidence" value="ECO:0007669"/>
    <property type="project" value="TreeGrafter"/>
</dbReference>
<evidence type="ECO:0000256" key="2">
    <source>
        <dbReference type="ARBA" id="ARBA00006375"/>
    </source>
</evidence>
<gene>
    <name evidence="12 13 14" type="primary">LOC115218634</name>
</gene>
<keyword evidence="4 9" id="KW-0812">Transmembrane</keyword>
<dbReference type="GO" id="GO:1990575">
    <property type="term" value="P:mitochondrial L-ornithine transmembrane transport"/>
    <property type="evidence" value="ECO:0007669"/>
    <property type="project" value="TreeGrafter"/>
</dbReference>
<keyword evidence="11" id="KW-1185">Reference proteome</keyword>
<feature type="repeat" description="Solcar" evidence="9">
    <location>
        <begin position="212"/>
        <end position="299"/>
    </location>
</feature>
<dbReference type="KEGG" id="osn:115218634"/>